<keyword evidence="5" id="KW-1185">Reference proteome</keyword>
<accession>A0A318J0H4</accession>
<dbReference type="RefSeq" id="WP_110257404.1">
    <property type="nucleotide sequence ID" value="NZ_QJKB01000010.1"/>
</dbReference>
<dbReference type="FunFam" id="3.40.50.720:FF:000084">
    <property type="entry name" value="Short-chain dehydrogenase reductase"/>
    <property type="match status" value="1"/>
</dbReference>
<dbReference type="OrthoDB" id="9803333at2"/>
<dbReference type="SUPFAM" id="SSF51735">
    <property type="entry name" value="NAD(P)-binding Rossmann-fold domains"/>
    <property type="match status" value="1"/>
</dbReference>
<dbReference type="PRINTS" id="PR00081">
    <property type="entry name" value="GDHRDH"/>
</dbReference>
<dbReference type="Pfam" id="PF13561">
    <property type="entry name" value="adh_short_C2"/>
    <property type="match status" value="1"/>
</dbReference>
<dbReference type="PRINTS" id="PR00080">
    <property type="entry name" value="SDRFAMILY"/>
</dbReference>
<evidence type="ECO:0000313" key="5">
    <source>
        <dbReference type="Proteomes" id="UP000247792"/>
    </source>
</evidence>
<evidence type="ECO:0000256" key="2">
    <source>
        <dbReference type="ARBA" id="ARBA00023002"/>
    </source>
</evidence>
<evidence type="ECO:0000259" key="3">
    <source>
        <dbReference type="SMART" id="SM00822"/>
    </source>
</evidence>
<organism evidence="4 5">
    <name type="scientific">Undibacterium pigrum</name>
    <dbReference type="NCBI Taxonomy" id="401470"/>
    <lineage>
        <taxon>Bacteria</taxon>
        <taxon>Pseudomonadati</taxon>
        <taxon>Pseudomonadota</taxon>
        <taxon>Betaproteobacteria</taxon>
        <taxon>Burkholderiales</taxon>
        <taxon>Oxalobacteraceae</taxon>
        <taxon>Undibacterium</taxon>
    </lineage>
</organism>
<protein>
    <submittedName>
        <fullName evidence="4">3-oxoacyl-[acyl-carrier protein] reductase</fullName>
    </submittedName>
</protein>
<keyword evidence="2" id="KW-0560">Oxidoreductase</keyword>
<dbReference type="InterPro" id="IPR057326">
    <property type="entry name" value="KR_dom"/>
</dbReference>
<proteinExistence type="inferred from homology"/>
<dbReference type="InterPro" id="IPR002347">
    <property type="entry name" value="SDR_fam"/>
</dbReference>
<dbReference type="SMART" id="SM00822">
    <property type="entry name" value="PKS_KR"/>
    <property type="match status" value="1"/>
</dbReference>
<dbReference type="GO" id="GO:0016491">
    <property type="term" value="F:oxidoreductase activity"/>
    <property type="evidence" value="ECO:0007669"/>
    <property type="project" value="UniProtKB-KW"/>
</dbReference>
<dbReference type="PANTHER" id="PTHR43639">
    <property type="entry name" value="OXIDOREDUCTASE, SHORT-CHAIN DEHYDROGENASE/REDUCTASE FAMILY (AFU_ORTHOLOGUE AFUA_5G02870)"/>
    <property type="match status" value="1"/>
</dbReference>
<dbReference type="PANTHER" id="PTHR43639:SF1">
    <property type="entry name" value="SHORT-CHAIN DEHYDROGENASE_REDUCTASE FAMILY PROTEIN"/>
    <property type="match status" value="1"/>
</dbReference>
<reference evidence="4 5" key="1">
    <citation type="submission" date="2018-05" db="EMBL/GenBank/DDBJ databases">
        <title>Genomic Encyclopedia of Type Strains, Phase IV (KMG-IV): sequencing the most valuable type-strain genomes for metagenomic binning, comparative biology and taxonomic classification.</title>
        <authorList>
            <person name="Goeker M."/>
        </authorList>
    </citation>
    <scope>NUCLEOTIDE SEQUENCE [LARGE SCALE GENOMIC DNA]</scope>
    <source>
        <strain evidence="4 5">DSM 19792</strain>
    </source>
</reference>
<evidence type="ECO:0000256" key="1">
    <source>
        <dbReference type="ARBA" id="ARBA00006484"/>
    </source>
</evidence>
<feature type="domain" description="Ketoreductase" evidence="3">
    <location>
        <begin position="19"/>
        <end position="198"/>
    </location>
</feature>
<comment type="caution">
    <text evidence="4">The sequence shown here is derived from an EMBL/GenBank/DDBJ whole genome shotgun (WGS) entry which is preliminary data.</text>
</comment>
<sequence length="258" mass="26171">MTQALNTQANTSKANLAGKTALVTGGSRGIGAAIARKLATDGAAVAITYSSSAQQAEQLVADIRSTGGKALAIRADAQDADAVKQAVAKTVAEFGGLDILVNNAGALVAGGIADISMEDYQRLIAVNVTGVFVASQEAQRHMKEGGRIINIGSVNSDYVPVPGLSLYALTKGAVASFTRGLARDLGARGITVNNVQPGPVDTEMNPANGAFADTMRSYMATGKYGTGTQIASLVAYLASEDAAFITGANLKADGGFDA</sequence>
<dbReference type="Proteomes" id="UP000247792">
    <property type="component" value="Unassembled WGS sequence"/>
</dbReference>
<gene>
    <name evidence="4" type="ORF">DFR42_110113</name>
</gene>
<dbReference type="AlphaFoldDB" id="A0A318J0H4"/>
<comment type="similarity">
    <text evidence="1">Belongs to the short-chain dehydrogenases/reductases (SDR) family.</text>
</comment>
<name>A0A318J0H4_9BURK</name>
<dbReference type="InterPro" id="IPR036291">
    <property type="entry name" value="NAD(P)-bd_dom_sf"/>
</dbReference>
<evidence type="ECO:0000313" key="4">
    <source>
        <dbReference type="EMBL" id="PXX39747.1"/>
    </source>
</evidence>
<dbReference type="Gene3D" id="3.40.50.720">
    <property type="entry name" value="NAD(P)-binding Rossmann-like Domain"/>
    <property type="match status" value="1"/>
</dbReference>
<dbReference type="EMBL" id="QJKB01000010">
    <property type="protein sequence ID" value="PXX39747.1"/>
    <property type="molecule type" value="Genomic_DNA"/>
</dbReference>